<feature type="compositionally biased region" description="Basic and acidic residues" evidence="3">
    <location>
        <begin position="184"/>
        <end position="193"/>
    </location>
</feature>
<dbReference type="Proteomes" id="UP001153365">
    <property type="component" value="Unassembled WGS sequence"/>
</dbReference>
<dbReference type="AlphaFoldDB" id="A0AAV0B4P0"/>
<evidence type="ECO:0000256" key="2">
    <source>
        <dbReference type="ARBA" id="ARBA00022552"/>
    </source>
</evidence>
<evidence type="ECO:0008006" key="6">
    <source>
        <dbReference type="Google" id="ProtNLM"/>
    </source>
</evidence>
<dbReference type="PANTHER" id="PTHR21250">
    <property type="entry name" value="PRE-RRNA-PROCESSING PROTEIN TSR2 HOMOLOG"/>
    <property type="match status" value="1"/>
</dbReference>
<comment type="caution">
    <text evidence="4">The sequence shown here is derived from an EMBL/GenBank/DDBJ whole genome shotgun (WGS) entry which is preliminary data.</text>
</comment>
<evidence type="ECO:0000313" key="5">
    <source>
        <dbReference type="Proteomes" id="UP001153365"/>
    </source>
</evidence>
<feature type="region of interest" description="Disordered" evidence="3">
    <location>
        <begin position="153"/>
        <end position="210"/>
    </location>
</feature>
<name>A0AAV0B4P0_PHAPC</name>
<dbReference type="EMBL" id="CALTRL010003676">
    <property type="protein sequence ID" value="CAH7681674.1"/>
    <property type="molecule type" value="Genomic_DNA"/>
</dbReference>
<evidence type="ECO:0000256" key="3">
    <source>
        <dbReference type="SAM" id="MobiDB-lite"/>
    </source>
</evidence>
<keyword evidence="2" id="KW-0698">rRNA processing</keyword>
<dbReference type="Pfam" id="PF10273">
    <property type="entry name" value="WGG"/>
    <property type="match status" value="1"/>
</dbReference>
<keyword evidence="5" id="KW-1185">Reference proteome</keyword>
<dbReference type="GO" id="GO:0006364">
    <property type="term" value="P:rRNA processing"/>
    <property type="evidence" value="ECO:0007669"/>
    <property type="project" value="UniProtKB-KW"/>
</dbReference>
<dbReference type="InterPro" id="IPR019398">
    <property type="entry name" value="Pre-rRNA_process_TSR2"/>
</dbReference>
<feature type="compositionally biased region" description="Acidic residues" evidence="3">
    <location>
        <begin position="168"/>
        <end position="182"/>
    </location>
</feature>
<protein>
    <recommendedName>
        <fullName evidence="6">Pre-rRNA-processing protein TSR2</fullName>
    </recommendedName>
</protein>
<gene>
    <name evidence="4" type="ORF">PPACK8108_LOCUS14310</name>
</gene>
<reference evidence="4" key="1">
    <citation type="submission" date="2022-06" db="EMBL/GenBank/DDBJ databases">
        <authorList>
            <consortium name="SYNGENTA / RWTH Aachen University"/>
        </authorList>
    </citation>
    <scope>NUCLEOTIDE SEQUENCE</scope>
</reference>
<accession>A0AAV0B4P0</accession>
<comment type="similarity">
    <text evidence="1">Belongs to the TSR2 family.</text>
</comment>
<evidence type="ECO:0000313" key="4">
    <source>
        <dbReference type="EMBL" id="CAH7681674.1"/>
    </source>
</evidence>
<organism evidence="4 5">
    <name type="scientific">Phakopsora pachyrhizi</name>
    <name type="common">Asian soybean rust disease fungus</name>
    <dbReference type="NCBI Taxonomy" id="170000"/>
    <lineage>
        <taxon>Eukaryota</taxon>
        <taxon>Fungi</taxon>
        <taxon>Dikarya</taxon>
        <taxon>Basidiomycota</taxon>
        <taxon>Pucciniomycotina</taxon>
        <taxon>Pucciniomycetes</taxon>
        <taxon>Pucciniales</taxon>
        <taxon>Phakopsoraceae</taxon>
        <taxon>Phakopsora</taxon>
    </lineage>
</organism>
<evidence type="ECO:0000256" key="1">
    <source>
        <dbReference type="ARBA" id="ARBA00006524"/>
    </source>
</evidence>
<sequence length="210" mass="23579">MEVSQPPIHLISFTKSVMALLAAWPALQISFDQSSGYQSFNQQNTARAELATEIIGAFLDAQADSHDSVQMRSDGTIKLPDQEDLEDFLLSWVFGTLDVRLEDESEILVTNDLIGLWKEWSRMRTAEDEESVRQSGETIMKVQRMADAYQSNKLKHKTQVVEQGNSSDGEEGEDDDVMDVDQDSGSKKGRESPIIDEDGFTLVTKSTKRR</sequence>
<proteinExistence type="inferred from homology"/>